<dbReference type="RefSeq" id="WP_232890133.1">
    <property type="nucleotide sequence ID" value="NZ_JAJSPM010000001.1"/>
</dbReference>
<organism evidence="1 2">
    <name type="scientific">Legionella resiliens</name>
    <dbReference type="NCBI Taxonomy" id="2905958"/>
    <lineage>
        <taxon>Bacteria</taxon>
        <taxon>Pseudomonadati</taxon>
        <taxon>Pseudomonadota</taxon>
        <taxon>Gammaproteobacteria</taxon>
        <taxon>Legionellales</taxon>
        <taxon>Legionellaceae</taxon>
        <taxon>Legionella</taxon>
    </lineage>
</organism>
<sequence length="148" mass="16221">MNNWIIKTTLLSLFLVYSALGFSEIHRDSVSKEEVNGTFIMKFPAPHNDLSNTLTVRALGSGKINISFNLIYPYEVNGELQANTGELSGIAHIKGDTAVYSSSEYGQCTITLTFIKPGMLSVKQEGSDADCGLGHNVYADGTYYKKQK</sequence>
<protein>
    <recommendedName>
        <fullName evidence="3">Lipocalin-like domain-containing protein</fullName>
    </recommendedName>
</protein>
<name>A0ABS8WYW3_9GAMM</name>
<comment type="caution">
    <text evidence="1">The sequence shown here is derived from an EMBL/GenBank/DDBJ whole genome shotgun (WGS) entry which is preliminary data.</text>
</comment>
<reference evidence="1 2" key="1">
    <citation type="journal article" date="2024" name="Pathogens">
        <title>Characterization of a Novel Species of Legionella Isolated from a Healthcare Facility: Legionella resiliens sp. nov.</title>
        <authorList>
            <person name="Cristino S."/>
            <person name="Pascale M.R."/>
            <person name="Marino F."/>
            <person name="Derelitto C."/>
            <person name="Salaris S."/>
            <person name="Orsini M."/>
            <person name="Squarzoni S."/>
            <person name="Grottola A."/>
            <person name="Girolamini L."/>
        </authorList>
    </citation>
    <scope>NUCLEOTIDE SEQUENCE [LARGE SCALE GENOMIC DNA]</scope>
    <source>
        <strain evidence="1 2">8cVS16</strain>
    </source>
</reference>
<dbReference type="EMBL" id="JAJTND010000001">
    <property type="protein sequence ID" value="MCE3530899.1"/>
    <property type="molecule type" value="Genomic_DNA"/>
</dbReference>
<evidence type="ECO:0000313" key="1">
    <source>
        <dbReference type="EMBL" id="MCE3530899.1"/>
    </source>
</evidence>
<dbReference type="Proteomes" id="UP001320170">
    <property type="component" value="Unassembled WGS sequence"/>
</dbReference>
<evidence type="ECO:0008006" key="3">
    <source>
        <dbReference type="Google" id="ProtNLM"/>
    </source>
</evidence>
<accession>A0ABS8WYW3</accession>
<gene>
    <name evidence="1" type="ORF">LXO92_00735</name>
</gene>
<keyword evidence="2" id="KW-1185">Reference proteome</keyword>
<evidence type="ECO:0000313" key="2">
    <source>
        <dbReference type="Proteomes" id="UP001320170"/>
    </source>
</evidence>
<proteinExistence type="predicted"/>